<dbReference type="STRING" id="1813019.A2J15_02890"/>
<sequence length="164" mass="19334">MKKYVIISILSTLLLILLTIVFLLLWKFKVNADFTPKFAKDINTQQNAPNKNTNQNLSWQEELAKWPVRDFTPAAEKFTLYFDADTSELKEKSKYYQLVIGKYDIYSMFCLRQTLNSFHVKYFLLNSGSSPEIFLDTGNEKLINDIIQELKKYKINTQIKEIWL</sequence>
<dbReference type="EMBL" id="QURW01000002">
    <property type="protein sequence ID" value="RQD88520.1"/>
    <property type="molecule type" value="Genomic_DNA"/>
</dbReference>
<comment type="caution">
    <text evidence="1">The sequence shown here is derived from an EMBL/GenBank/DDBJ whole genome shotgun (WGS) entry which is preliminary data.</text>
</comment>
<organism evidence="1 2">
    <name type="scientific">Campylobacter hepaticus</name>
    <dbReference type="NCBI Taxonomy" id="1813019"/>
    <lineage>
        <taxon>Bacteria</taxon>
        <taxon>Pseudomonadati</taxon>
        <taxon>Campylobacterota</taxon>
        <taxon>Epsilonproteobacteria</taxon>
        <taxon>Campylobacterales</taxon>
        <taxon>Campylobacteraceae</taxon>
        <taxon>Campylobacter</taxon>
    </lineage>
</organism>
<accession>A0A424Z2S1</accession>
<dbReference type="AlphaFoldDB" id="A0A424Z2S1"/>
<evidence type="ECO:0000313" key="1">
    <source>
        <dbReference type="EMBL" id="RQD88520.1"/>
    </source>
</evidence>
<name>A0A424Z2S1_9BACT</name>
<proteinExistence type="predicted"/>
<reference evidence="1 2" key="1">
    <citation type="submission" date="2018-08" db="EMBL/GenBank/DDBJ databases">
        <title>Survival mechanisms of Campylobacter hepaticus identified by genomic analysis and comparative transcriptomic analysis of in vivo and in vitro derived bacteria.</title>
        <authorList>
            <person name="Van T.T.H."/>
            <person name="Moore R.J."/>
        </authorList>
    </citation>
    <scope>NUCLEOTIDE SEQUENCE [LARGE SCALE GENOMIC DNA]</scope>
    <source>
        <strain evidence="1 2">54L</strain>
    </source>
</reference>
<gene>
    <name evidence="1" type="ORF">DZD40_01245</name>
</gene>
<dbReference type="Proteomes" id="UP000286095">
    <property type="component" value="Unassembled WGS sequence"/>
</dbReference>
<evidence type="ECO:0008006" key="3">
    <source>
        <dbReference type="Google" id="ProtNLM"/>
    </source>
</evidence>
<dbReference type="RefSeq" id="WP_124134588.1">
    <property type="nucleotide sequence ID" value="NZ_QURW01000002.1"/>
</dbReference>
<protein>
    <recommendedName>
        <fullName evidence="3">Periplasmic protein</fullName>
    </recommendedName>
</protein>
<evidence type="ECO:0000313" key="2">
    <source>
        <dbReference type="Proteomes" id="UP000286095"/>
    </source>
</evidence>